<dbReference type="RefSeq" id="WP_275119367.1">
    <property type="nucleotide sequence ID" value="NZ_JAOTPO010000011.1"/>
</dbReference>
<dbReference type="InterPro" id="IPR008772">
    <property type="entry name" value="Phosphonate_metab_PhnH"/>
</dbReference>
<dbReference type="Gene3D" id="3.40.50.11310">
    <property type="entry name" value="Bacterial phosphonate metabolism protein PhnH"/>
    <property type="match status" value="1"/>
</dbReference>
<accession>A0ABT5VH19</accession>
<dbReference type="Proteomes" id="UP001148125">
    <property type="component" value="Unassembled WGS sequence"/>
</dbReference>
<comment type="caution">
    <text evidence="1">The sequence shown here is derived from an EMBL/GenBank/DDBJ whole genome shotgun (WGS) entry which is preliminary data.</text>
</comment>
<dbReference type="GO" id="GO:0016829">
    <property type="term" value="F:lyase activity"/>
    <property type="evidence" value="ECO:0007669"/>
    <property type="project" value="UniProtKB-KW"/>
</dbReference>
<dbReference type="NCBIfam" id="TIGR03292">
    <property type="entry name" value="PhnH_redo"/>
    <property type="match status" value="1"/>
</dbReference>
<proteinExistence type="predicted"/>
<dbReference type="SUPFAM" id="SSF159709">
    <property type="entry name" value="PhnH-like"/>
    <property type="match status" value="1"/>
</dbReference>
<dbReference type="Pfam" id="PF05845">
    <property type="entry name" value="PhnH"/>
    <property type="match status" value="1"/>
</dbReference>
<sequence length="213" mass="23782">MTEANLDTFDMVFGTQAVYRNLLDCMARPGKILNICSSTQMLKKQHDFPTVLEGIALTLVDQEVTFTIISHSSKEIIPYLKWKTFGNEASIAQADFIFIQEKLEEIEIIELMNQVKRGTLEDPHLSATIILLVQSISSDPEAPGIKMTLQGPGIAEKKVVCLDGLSQYWMNERSNVNKEFPLGIDIILATETGDIMAIPRTTSIESEEDAWGM</sequence>
<organism evidence="1 2">
    <name type="scientific">Alkalihalobacterium chitinilyticum</name>
    <dbReference type="NCBI Taxonomy" id="2980103"/>
    <lineage>
        <taxon>Bacteria</taxon>
        <taxon>Bacillati</taxon>
        <taxon>Bacillota</taxon>
        <taxon>Bacilli</taxon>
        <taxon>Bacillales</taxon>
        <taxon>Bacillaceae</taxon>
        <taxon>Alkalihalobacterium</taxon>
    </lineage>
</organism>
<evidence type="ECO:0000313" key="2">
    <source>
        <dbReference type="Proteomes" id="UP001148125"/>
    </source>
</evidence>
<keyword evidence="2" id="KW-1185">Reference proteome</keyword>
<gene>
    <name evidence="1" type="primary">phnH</name>
    <name evidence="1" type="ORF">N7Z68_15460</name>
</gene>
<reference evidence="1" key="1">
    <citation type="submission" date="2024-05" db="EMBL/GenBank/DDBJ databases">
        <title>Alkalihalobacillus sp. strain MEB203 novel alkaliphilic bacterium from Lonar Lake, India.</title>
        <authorList>
            <person name="Joshi A."/>
            <person name="Thite S."/>
            <person name="Mengade P."/>
        </authorList>
    </citation>
    <scope>NUCLEOTIDE SEQUENCE</scope>
    <source>
        <strain evidence="1">MEB 203</strain>
    </source>
</reference>
<protein>
    <submittedName>
        <fullName evidence="1">Phosphonate C-P lyase system protein PhnH</fullName>
    </submittedName>
</protein>
<keyword evidence="1" id="KW-0456">Lyase</keyword>
<evidence type="ECO:0000313" key="1">
    <source>
        <dbReference type="EMBL" id="MDE5414755.1"/>
    </source>
</evidence>
<dbReference type="PIRSF" id="PIRSF020680">
    <property type="entry name" value="PhnH"/>
    <property type="match status" value="1"/>
</dbReference>
<dbReference type="InterPro" id="IPR038058">
    <property type="entry name" value="PhnH-like_sp"/>
</dbReference>
<name>A0ABT5VH19_9BACI</name>
<dbReference type="EMBL" id="JAOTPO010000011">
    <property type="protein sequence ID" value="MDE5414755.1"/>
    <property type="molecule type" value="Genomic_DNA"/>
</dbReference>